<dbReference type="Gene3D" id="3.90.1300.10">
    <property type="entry name" value="Amidase signature (AS) domain"/>
    <property type="match status" value="1"/>
</dbReference>
<dbReference type="PANTHER" id="PTHR42678:SF37">
    <property type="entry name" value="AMIDASE C869.01-RELATED"/>
    <property type="match status" value="1"/>
</dbReference>
<accession>A0A2K1QHN1</accession>
<dbReference type="InterPro" id="IPR036928">
    <property type="entry name" value="AS_sf"/>
</dbReference>
<proteinExistence type="predicted"/>
<keyword evidence="3" id="KW-1185">Reference proteome</keyword>
<dbReference type="SUPFAM" id="SSF75304">
    <property type="entry name" value="Amidase signature (AS) enzymes"/>
    <property type="match status" value="1"/>
</dbReference>
<dbReference type="EMBL" id="NKHZ01000086">
    <property type="protein sequence ID" value="PNS14392.1"/>
    <property type="molecule type" value="Genomic_DNA"/>
</dbReference>
<dbReference type="OrthoDB" id="566138at2759"/>
<keyword evidence="2" id="KW-0808">Transferase</keyword>
<dbReference type="GO" id="GO:0016740">
    <property type="term" value="F:transferase activity"/>
    <property type="evidence" value="ECO:0007669"/>
    <property type="project" value="UniProtKB-KW"/>
</dbReference>
<dbReference type="AlphaFoldDB" id="A0A2K1QHN1"/>
<reference evidence="2 3" key="1">
    <citation type="submission" date="2017-06" db="EMBL/GenBank/DDBJ databases">
        <title>Draft genome sequence of a variant of Elsinoe murrayae.</title>
        <authorList>
            <person name="Cheng Q."/>
        </authorList>
    </citation>
    <scope>NUCLEOTIDE SEQUENCE [LARGE SCALE GENOMIC DNA]</scope>
    <source>
        <strain evidence="2 3">CQ-2017a</strain>
    </source>
</reference>
<dbReference type="InParanoid" id="A0A2K1QHN1"/>
<name>A0A2K1QHN1_9PEZI</name>
<organism evidence="2 3">
    <name type="scientific">Sphaceloma murrayae</name>
    <dbReference type="NCBI Taxonomy" id="2082308"/>
    <lineage>
        <taxon>Eukaryota</taxon>
        <taxon>Fungi</taxon>
        <taxon>Dikarya</taxon>
        <taxon>Ascomycota</taxon>
        <taxon>Pezizomycotina</taxon>
        <taxon>Dothideomycetes</taxon>
        <taxon>Dothideomycetidae</taxon>
        <taxon>Myriangiales</taxon>
        <taxon>Elsinoaceae</taxon>
        <taxon>Sphaceloma</taxon>
    </lineage>
</organism>
<dbReference type="Pfam" id="PF01425">
    <property type="entry name" value="Amidase"/>
    <property type="match status" value="1"/>
</dbReference>
<gene>
    <name evidence="2" type="ORF">CAC42_3678</name>
</gene>
<evidence type="ECO:0000313" key="3">
    <source>
        <dbReference type="Proteomes" id="UP000243797"/>
    </source>
</evidence>
<dbReference type="Proteomes" id="UP000243797">
    <property type="component" value="Unassembled WGS sequence"/>
</dbReference>
<dbReference type="InterPro" id="IPR023631">
    <property type="entry name" value="Amidase_dom"/>
</dbReference>
<evidence type="ECO:0000259" key="1">
    <source>
        <dbReference type="Pfam" id="PF01425"/>
    </source>
</evidence>
<protein>
    <submittedName>
        <fullName evidence="2">Aspartyl/glutamyl-tRNA(Asn/Gln) amidotransferase, A subunit</fullName>
    </submittedName>
</protein>
<comment type="caution">
    <text evidence="2">The sequence shown here is derived from an EMBL/GenBank/DDBJ whole genome shotgun (WGS) entry which is preliminary data.</text>
</comment>
<evidence type="ECO:0000313" key="2">
    <source>
        <dbReference type="EMBL" id="PNS14392.1"/>
    </source>
</evidence>
<feature type="domain" description="Amidase" evidence="1">
    <location>
        <begin position="12"/>
        <end position="201"/>
    </location>
</feature>
<sequence length="293" mass="31590">MSEWASMRSTVYSTGFNPRVGQCRNPYNLEKTPFGSSSGSAVAVASNFVPLSLGTETDTSIIGPASIDGVVGIKPTVELTSRKGVIPMSHNLDSVGTFGRTVADAVGALDGILDPKSSYPPDFVRSGEQIHPLSSYLSNSSVLRGARFGLPMRRCWELCPLDCKTVAARLIDALETAGATIVQVDLPSIEERTSVDGKWNWRHGTYRTSEWTVVKSDAYNGINEYLGTLTGSNIHSIEDIAGYDKVHDSIEGASPGMVPAFPSGHDALLQIIDSKGLQSEAYQQVLKHIRRQT</sequence>
<dbReference type="PANTHER" id="PTHR42678">
    <property type="entry name" value="AMIDASE"/>
    <property type="match status" value="1"/>
</dbReference>
<dbReference type="STRING" id="2082308.A0A2K1QHN1"/>